<dbReference type="Gene3D" id="1.25.40.10">
    <property type="entry name" value="Tetratricopeptide repeat domain"/>
    <property type="match status" value="1"/>
</dbReference>
<feature type="region of interest" description="Disordered" evidence="1">
    <location>
        <begin position="836"/>
        <end position="964"/>
    </location>
</feature>
<feature type="region of interest" description="Disordered" evidence="1">
    <location>
        <begin position="521"/>
        <end position="654"/>
    </location>
</feature>
<feature type="compositionally biased region" description="Basic and acidic residues" evidence="1">
    <location>
        <begin position="865"/>
        <end position="880"/>
    </location>
</feature>
<feature type="compositionally biased region" description="Basic and acidic residues" evidence="1">
    <location>
        <begin position="396"/>
        <end position="412"/>
    </location>
</feature>
<feature type="compositionally biased region" description="Basic and acidic residues" evidence="1">
    <location>
        <begin position="1354"/>
        <end position="1363"/>
    </location>
</feature>
<feature type="region of interest" description="Disordered" evidence="1">
    <location>
        <begin position="394"/>
        <end position="491"/>
    </location>
</feature>
<dbReference type="OrthoDB" id="165838at2759"/>
<accession>A0A8K1CPP6</accession>
<feature type="region of interest" description="Disordered" evidence="1">
    <location>
        <begin position="249"/>
        <end position="317"/>
    </location>
</feature>
<evidence type="ECO:0000313" key="3">
    <source>
        <dbReference type="Proteomes" id="UP000794436"/>
    </source>
</evidence>
<evidence type="ECO:0000313" key="2">
    <source>
        <dbReference type="EMBL" id="TMW66357.1"/>
    </source>
</evidence>
<feature type="compositionally biased region" description="Low complexity" evidence="1">
    <location>
        <begin position="811"/>
        <end position="821"/>
    </location>
</feature>
<feature type="compositionally biased region" description="Polar residues" evidence="1">
    <location>
        <begin position="887"/>
        <end position="912"/>
    </location>
</feature>
<dbReference type="EMBL" id="SPLM01000036">
    <property type="protein sequence ID" value="TMW66357.1"/>
    <property type="molecule type" value="Genomic_DNA"/>
</dbReference>
<protein>
    <submittedName>
        <fullName evidence="2">Uncharacterized protein</fullName>
    </submittedName>
</protein>
<name>A0A8K1CPP6_PYTOL</name>
<sequence>MGDNSATVPVLESRPSTQSQTRERIVLQVKDFALVGRLLNVRVYQICYGSSDATSPRSPRGTYSGFRVAATDEVENDYALFVSRTKAELLHHVGFPEYNGPPSAESLANCILTHLDISGNRHRDVGRLVCKDPAVQSNKRERVVPPKTPSKLRNKHLQGHQRDKRAVRTMRSVEKTQEAIAAALKLLPSAEGQAEAEAKDGTYKLRKGSEASILHRMAVSNERTMWKSELEGIRDEISEYMEMDEGPGVYRKATVKPDAKPSNKRALPERKAKHKGLQERRDKGRNHRHLAAKGSTPTNSDRSITTVEDPPPQTAAPAVSGMASVVLGVMAVRAFRSLGPPEQEQFLRRRTISAKRVFKEERVFDGIVDVEITNERPDRRPSYEADTPAIIANQKKLIEQTSRRSSLVRDAEGNLSRRPSSKNSQRRLSISQAALDASMEGEPTLATSTSEPVLALTSRDDSFEVKATPRPEEAVENARPRSAPVGEARTADSELIDSEHDSYEAEQTIIASEHAAWEEKEATLGDPTSITTEVAEEVSSSREEVGIESLRSARRKTSQTVTIELDLQEDPSTSMASTENETEEVAQEIISNEEKRDEGVSDDPVVIQEAEAEQSEETSAVSNSQIMTQETEAEQSEETAVAESSTTDSSDVRSARLECWEASTVEEEAMLPSPEILIPEPSIDQEKVVHDDDTDEQAGGVEEQVDSIAVHEERISAHDDVTSEEDHIEHKEFPVQEKADAKVEALDENLPIAPVNEESEATEPPVEQIADQSAESENVIVAEDMPESLARSEVGEANKSVDPPPSQEQDSAASSPPSRRSSFLDLHTSVIITAAAAAAAQPESITTTKGGSSIKRSGSVKRRSHDGTVERANVEVDRHRESRRKSTGVSVSSDGQVSMTKPDSSPRNTTYVVEQVEADDTTSKDVSTNPLEVVGSSEPPKETKPNPTDHNQRTQRTDSYSQPSVGYHSKWRKWVQNRKVIDKVTCFQLEEMVLQDPRNECNVIKLGIRYARSSSTSLAAVILLEHASFTATEEGLEQTHEYWNALGGAHFDLFLRQRKFLPAARFHLVKCVNAFSHAFAFIESLADPLLLLRYTICLFWRKKDNHLEKAHEILTELFAKFASFCEKDRVNLLILHFQVLWRLKRHLDAVDTLRVLIILHGTASEPKADATEDKTSPPPYERADYLLMVVHCQQARGDFLQASATFTTMLRAKGIAQEETVTDAIYLQVWQDLANKCFDHEDYTLALEYFTVALTFAKNSQVLAHMHYMCGLCCQALGEDQRCITEFKRARTINRHVTPLATLGELHVRYEDYFLSLVQHPVTQTVGEVRENVYDTAVTSLQRLFRHKKKKNKRVSDKEEGRVTRKTSNVSTRKSSSMLDIEKIRESMGSIVASTDHTGVEESDLPVESFTARRSKAIEQLQRLRDDCKPPSSSSAASVLPKATSQASLVSGLLSPEKSRLEVRRQHSIASFNRLGYVPSTLDYVEYWDQLLHTALDLFESRAVFSRAIGRVRAVLPLVSEPVAFCALAESIGSAEEAIEKLHGSTYERELTYVTQVVDVAEIIQRHFSADSTTRFPPLKSTTVEPTSISSIISPSQRVTLPRCGNTSPRIPKKSPDKRQDSTTSPPEPWRVGELIDAHLSQHRPPRKDSGLDELSVMRDFRQVNTSALHASKMFK</sequence>
<dbReference type="InterPro" id="IPR011990">
    <property type="entry name" value="TPR-like_helical_dom_sf"/>
</dbReference>
<feature type="compositionally biased region" description="Polar residues" evidence="1">
    <location>
        <begin position="843"/>
        <end position="856"/>
    </location>
</feature>
<feature type="compositionally biased region" description="Basic and acidic residues" evidence="1">
    <location>
        <begin position="255"/>
        <end position="282"/>
    </location>
</feature>
<feature type="compositionally biased region" description="Polar residues" evidence="1">
    <location>
        <begin position="417"/>
        <end position="432"/>
    </location>
</feature>
<feature type="compositionally biased region" description="Low complexity" evidence="1">
    <location>
        <begin position="638"/>
        <end position="649"/>
    </location>
</feature>
<feature type="compositionally biased region" description="Low complexity" evidence="1">
    <location>
        <begin position="1581"/>
        <end position="1596"/>
    </location>
</feature>
<feature type="compositionally biased region" description="Polar residues" evidence="1">
    <location>
        <begin position="295"/>
        <end position="306"/>
    </location>
</feature>
<feature type="compositionally biased region" description="Polar residues" evidence="1">
    <location>
        <begin position="1366"/>
        <end position="1377"/>
    </location>
</feature>
<proteinExistence type="predicted"/>
<reference evidence="2" key="1">
    <citation type="submission" date="2019-03" db="EMBL/GenBank/DDBJ databases">
        <title>Long read genome sequence of the mycoparasitic Pythium oligandrum ATCC 38472 isolated from sugarbeet rhizosphere.</title>
        <authorList>
            <person name="Gaulin E."/>
        </authorList>
    </citation>
    <scope>NUCLEOTIDE SEQUENCE</scope>
    <source>
        <strain evidence="2">ATCC 38472_TT</strain>
    </source>
</reference>
<evidence type="ECO:0000256" key="1">
    <source>
        <dbReference type="SAM" id="MobiDB-lite"/>
    </source>
</evidence>
<comment type="caution">
    <text evidence="2">The sequence shown here is derived from an EMBL/GenBank/DDBJ whole genome shotgun (WGS) entry which is preliminary data.</text>
</comment>
<feature type="compositionally biased region" description="Basic and acidic residues" evidence="1">
    <location>
        <begin position="1647"/>
        <end position="1656"/>
    </location>
</feature>
<feature type="compositionally biased region" description="Basic and acidic residues" evidence="1">
    <location>
        <begin position="458"/>
        <end position="479"/>
    </location>
</feature>
<dbReference type="Proteomes" id="UP000794436">
    <property type="component" value="Unassembled WGS sequence"/>
</dbReference>
<feature type="region of interest" description="Disordered" evidence="1">
    <location>
        <begin position="1"/>
        <end position="20"/>
    </location>
</feature>
<dbReference type="SUPFAM" id="SSF48452">
    <property type="entry name" value="TPR-like"/>
    <property type="match status" value="1"/>
</dbReference>
<feature type="region of interest" description="Disordered" evidence="1">
    <location>
        <begin position="1575"/>
        <end position="1656"/>
    </location>
</feature>
<keyword evidence="3" id="KW-1185">Reference proteome</keyword>
<feature type="compositionally biased region" description="Polar residues" evidence="1">
    <location>
        <begin position="570"/>
        <end position="579"/>
    </location>
</feature>
<feature type="region of interest" description="Disordered" evidence="1">
    <location>
        <begin position="743"/>
        <end position="824"/>
    </location>
</feature>
<feature type="compositionally biased region" description="Basic residues" evidence="1">
    <location>
        <begin position="150"/>
        <end position="159"/>
    </location>
</feature>
<feature type="region of interest" description="Disordered" evidence="1">
    <location>
        <begin position="144"/>
        <end position="163"/>
    </location>
</feature>
<organism evidence="2 3">
    <name type="scientific">Pythium oligandrum</name>
    <name type="common">Mycoparasitic fungus</name>
    <dbReference type="NCBI Taxonomy" id="41045"/>
    <lineage>
        <taxon>Eukaryota</taxon>
        <taxon>Sar</taxon>
        <taxon>Stramenopiles</taxon>
        <taxon>Oomycota</taxon>
        <taxon>Peronosporomycetes</taxon>
        <taxon>Pythiales</taxon>
        <taxon>Pythiaceae</taxon>
        <taxon>Pythium</taxon>
    </lineage>
</organism>
<gene>
    <name evidence="2" type="ORF">Poli38472_004122</name>
</gene>
<feature type="region of interest" description="Disordered" evidence="1">
    <location>
        <begin position="1348"/>
        <end position="1377"/>
    </location>
</feature>